<organism evidence="1 2">
    <name type="scientific">Rubrobacter marinus</name>
    <dbReference type="NCBI Taxonomy" id="2653852"/>
    <lineage>
        <taxon>Bacteria</taxon>
        <taxon>Bacillati</taxon>
        <taxon>Actinomycetota</taxon>
        <taxon>Rubrobacteria</taxon>
        <taxon>Rubrobacterales</taxon>
        <taxon>Rubrobacteraceae</taxon>
        <taxon>Rubrobacter</taxon>
    </lineage>
</organism>
<reference evidence="1 2" key="1">
    <citation type="submission" date="2019-10" db="EMBL/GenBank/DDBJ databases">
        <title>Rubrobacter sp nov SCSIO 52915 isolated from a deep-sea sediment in the South China Sea.</title>
        <authorList>
            <person name="Chen R.W."/>
        </authorList>
    </citation>
    <scope>NUCLEOTIDE SEQUENCE [LARGE SCALE GENOMIC DNA]</scope>
    <source>
        <strain evidence="1 2">SCSIO 52915</strain>
    </source>
</reference>
<keyword evidence="2" id="KW-1185">Reference proteome</keyword>
<sequence>MTTLSTHAADLAALDDVVAVPEEGVSGVLAGRKTGSIERDRLKRRLGSLGSGSVLGVDARASEFMNFSFADECFRVLAQELSAGEAEDRYVVLILSSGEQEDLMEEIQVALERKKLAMLIADVPEEGPAVLDVVGELPDYLAHTLASVRPGDTNDSLAERLSLKLTTCSNRTDRLAKLRLLRKQRRQGGLGYKQFEFFPVLRTAGTGHSESE</sequence>
<dbReference type="RefSeq" id="WP_166395209.1">
    <property type="nucleotide sequence ID" value="NZ_CP045121.1"/>
</dbReference>
<evidence type="ECO:0000313" key="1">
    <source>
        <dbReference type="EMBL" id="QIN77527.1"/>
    </source>
</evidence>
<gene>
    <name evidence="1" type="ORF">GBA65_02300</name>
</gene>
<accession>A0A6G8PTK2</accession>
<name>A0A6G8PTK2_9ACTN</name>
<evidence type="ECO:0000313" key="2">
    <source>
        <dbReference type="Proteomes" id="UP000502706"/>
    </source>
</evidence>
<dbReference type="KEGG" id="rmar:GBA65_02300"/>
<proteinExistence type="predicted"/>
<protein>
    <submittedName>
        <fullName evidence="1">Uncharacterized protein</fullName>
    </submittedName>
</protein>
<dbReference type="EMBL" id="CP045121">
    <property type="protein sequence ID" value="QIN77527.1"/>
    <property type="molecule type" value="Genomic_DNA"/>
</dbReference>
<dbReference type="Proteomes" id="UP000502706">
    <property type="component" value="Chromosome"/>
</dbReference>
<dbReference type="AlphaFoldDB" id="A0A6G8PTK2"/>